<evidence type="ECO:0000313" key="14">
    <source>
        <dbReference type="Proteomes" id="UP001300692"/>
    </source>
</evidence>
<keyword evidence="2 9" id="KW-0808">Transferase</keyword>
<feature type="binding site" evidence="9">
    <location>
        <position position="85"/>
    </location>
    <ligand>
        <name>Mg(2+)</name>
        <dbReference type="ChEBI" id="CHEBI:18420"/>
    </ligand>
</feature>
<comment type="catalytic activity">
    <reaction evidence="7 9 10">
        <text>2-(2-carboxy-4-methylthiazol-5-yl)ethyl phosphate + 4-amino-2-methyl-5-(diphosphooxymethyl)pyrimidine + 2 H(+) = thiamine phosphate + CO2 + diphosphate</text>
        <dbReference type="Rhea" id="RHEA:47848"/>
        <dbReference type="ChEBI" id="CHEBI:15378"/>
        <dbReference type="ChEBI" id="CHEBI:16526"/>
        <dbReference type="ChEBI" id="CHEBI:33019"/>
        <dbReference type="ChEBI" id="CHEBI:37575"/>
        <dbReference type="ChEBI" id="CHEBI:57841"/>
        <dbReference type="ChEBI" id="CHEBI:62890"/>
        <dbReference type="EC" id="2.5.1.3"/>
    </reaction>
</comment>
<evidence type="ECO:0000256" key="9">
    <source>
        <dbReference type="HAMAP-Rule" id="MF_00097"/>
    </source>
</evidence>
<feature type="binding site" evidence="9">
    <location>
        <begin position="130"/>
        <end position="132"/>
    </location>
    <ligand>
        <name>2-[(2R,5Z)-2-carboxy-4-methylthiazol-5(2H)-ylidene]ethyl phosphate</name>
        <dbReference type="ChEBI" id="CHEBI:62899"/>
    </ligand>
</feature>
<name>A0ABT3CQ98_9BACT</name>
<dbReference type="NCBIfam" id="NF000736">
    <property type="entry name" value="PRK00043.2-3"/>
    <property type="match status" value="1"/>
</dbReference>
<dbReference type="NCBIfam" id="TIGR00693">
    <property type="entry name" value="thiE"/>
    <property type="match status" value="1"/>
</dbReference>
<evidence type="ECO:0000256" key="6">
    <source>
        <dbReference type="ARBA" id="ARBA00047334"/>
    </source>
</evidence>
<dbReference type="Proteomes" id="UP001300692">
    <property type="component" value="Unassembled WGS sequence"/>
</dbReference>
<feature type="binding site" evidence="9">
    <location>
        <position position="166"/>
    </location>
    <ligand>
        <name>2-[(2R,5Z)-2-carboxy-4-methylthiazol-5(2H)-ylidene]ethyl phosphate</name>
        <dbReference type="ChEBI" id="CHEBI:62899"/>
    </ligand>
</feature>
<keyword evidence="14" id="KW-1185">Reference proteome</keyword>
<dbReference type="GO" id="GO:0004789">
    <property type="term" value="F:thiamine-phosphate diphosphorylase activity"/>
    <property type="evidence" value="ECO:0007669"/>
    <property type="project" value="UniProtKB-EC"/>
</dbReference>
<gene>
    <name evidence="9" type="primary">thiE</name>
    <name evidence="13" type="ORF">N7U62_04095</name>
</gene>
<evidence type="ECO:0000256" key="2">
    <source>
        <dbReference type="ARBA" id="ARBA00022679"/>
    </source>
</evidence>
<comment type="catalytic activity">
    <reaction evidence="6 9 10">
        <text>4-methyl-5-(2-phosphooxyethyl)-thiazole + 4-amino-2-methyl-5-(diphosphooxymethyl)pyrimidine + H(+) = thiamine phosphate + diphosphate</text>
        <dbReference type="Rhea" id="RHEA:22328"/>
        <dbReference type="ChEBI" id="CHEBI:15378"/>
        <dbReference type="ChEBI" id="CHEBI:33019"/>
        <dbReference type="ChEBI" id="CHEBI:37575"/>
        <dbReference type="ChEBI" id="CHEBI:57841"/>
        <dbReference type="ChEBI" id="CHEBI:58296"/>
        <dbReference type="EC" id="2.5.1.3"/>
    </reaction>
</comment>
<evidence type="ECO:0000259" key="12">
    <source>
        <dbReference type="Pfam" id="PF02581"/>
    </source>
</evidence>
<feature type="binding site" evidence="9">
    <location>
        <position position="133"/>
    </location>
    <ligand>
        <name>4-amino-2-methyl-5-(diphosphooxymethyl)pyrimidine</name>
        <dbReference type="ChEBI" id="CHEBI:57841"/>
    </ligand>
</feature>
<comment type="function">
    <text evidence="9">Condenses 4-methyl-5-(beta-hydroxyethyl)thiazole monophosphate (THZ-P) and 2-methyl-4-amino-5-hydroxymethyl pyrimidine pyrophosphate (HMP-PP) to form thiamine monophosphate (TMP).</text>
</comment>
<keyword evidence="4 9" id="KW-0460">Magnesium</keyword>
<reference evidence="13 14" key="1">
    <citation type="submission" date="2022-10" db="EMBL/GenBank/DDBJ databases">
        <title>Comparative genomics and taxonomic characterization of three novel marine species of genus Reichenbachiella exhibiting antioxidant and polysaccharide degradation activities.</title>
        <authorList>
            <person name="Muhammad N."/>
            <person name="Lee Y.-J."/>
            <person name="Ko J."/>
            <person name="Kim S.-G."/>
        </authorList>
    </citation>
    <scope>NUCLEOTIDE SEQUENCE [LARGE SCALE GENOMIC DNA]</scope>
    <source>
        <strain evidence="13 14">ABR2-5</strain>
    </source>
</reference>
<dbReference type="CDD" id="cd00564">
    <property type="entry name" value="TMP_TenI"/>
    <property type="match status" value="1"/>
</dbReference>
<organism evidence="13 14">
    <name type="scientific">Reichenbachiella ulvae</name>
    <dbReference type="NCBI Taxonomy" id="2980104"/>
    <lineage>
        <taxon>Bacteria</taxon>
        <taxon>Pseudomonadati</taxon>
        <taxon>Bacteroidota</taxon>
        <taxon>Cytophagia</taxon>
        <taxon>Cytophagales</taxon>
        <taxon>Reichenbachiellaceae</taxon>
        <taxon>Reichenbachiella</taxon>
    </lineage>
</organism>
<evidence type="ECO:0000256" key="7">
    <source>
        <dbReference type="ARBA" id="ARBA00047851"/>
    </source>
</evidence>
<feature type="domain" description="Thiamine phosphate synthase/TenI" evidence="12">
    <location>
        <begin position="11"/>
        <end position="188"/>
    </location>
</feature>
<feature type="binding site" evidence="9">
    <location>
        <position position="104"/>
    </location>
    <ligand>
        <name>4-amino-2-methyl-5-(diphosphooxymethyl)pyrimidine</name>
        <dbReference type="ChEBI" id="CHEBI:57841"/>
    </ligand>
</feature>
<comment type="cofactor">
    <cofactor evidence="9">
        <name>Mg(2+)</name>
        <dbReference type="ChEBI" id="CHEBI:18420"/>
    </cofactor>
    <text evidence="9">Binds 1 Mg(2+) ion per subunit.</text>
</comment>
<protein>
    <recommendedName>
        <fullName evidence="9">Thiamine-phosphate synthase</fullName>
        <shortName evidence="9">TP synthase</shortName>
        <shortName evidence="9">TPS</shortName>
        <ecNumber evidence="9">2.5.1.3</ecNumber>
    </recommendedName>
    <alternativeName>
        <fullName evidence="9">Thiamine-phosphate pyrophosphorylase</fullName>
        <shortName evidence="9">TMP pyrophosphorylase</shortName>
        <shortName evidence="9">TMP-PPase</shortName>
    </alternativeName>
</protein>
<dbReference type="Gene3D" id="3.20.20.70">
    <property type="entry name" value="Aldolase class I"/>
    <property type="match status" value="1"/>
</dbReference>
<evidence type="ECO:0000256" key="11">
    <source>
        <dbReference type="RuleBase" id="RU004253"/>
    </source>
</evidence>
<evidence type="ECO:0000256" key="5">
    <source>
        <dbReference type="ARBA" id="ARBA00022977"/>
    </source>
</evidence>
<dbReference type="InterPro" id="IPR013785">
    <property type="entry name" value="Aldolase_TIM"/>
</dbReference>
<comment type="similarity">
    <text evidence="9 10">Belongs to the thiamine-phosphate synthase family.</text>
</comment>
<evidence type="ECO:0000256" key="10">
    <source>
        <dbReference type="RuleBase" id="RU003826"/>
    </source>
</evidence>
<feature type="binding site" evidence="9">
    <location>
        <position position="65"/>
    </location>
    <ligand>
        <name>4-amino-2-methyl-5-(diphosphooxymethyl)pyrimidine</name>
        <dbReference type="ChEBI" id="CHEBI:57841"/>
    </ligand>
</feature>
<comment type="pathway">
    <text evidence="1 9 11">Cofactor biosynthesis; thiamine diphosphate biosynthesis; thiamine phosphate from 4-amino-2-methyl-5-diphosphomethylpyrimidine and 4-methyl-5-(2-phosphoethyl)-thiazole: step 1/1.</text>
</comment>
<sequence length="211" mass="23353">MISRLHYISQETNGKSHVENIEEACKAGVDWVQLRVKNKTDDELLSIAKEAKEVCKKHKAKLIINDHVQVAKKVKAHGVHLGKQDMAPKEAREILGDRPYIGGTANTWEDIQRLAEAKVDYIGLGPFRHTETKDNLSPVLGIKGISAILNNMIIEDLHIPIIAIGGIQVEDVFDLQLSGCHGVAIASLINTSEDKKETITEIKYCLPDGDF</sequence>
<dbReference type="HAMAP" id="MF_00097">
    <property type="entry name" value="TMP_synthase"/>
    <property type="match status" value="1"/>
</dbReference>
<evidence type="ECO:0000256" key="3">
    <source>
        <dbReference type="ARBA" id="ARBA00022723"/>
    </source>
</evidence>
<dbReference type="EMBL" id="JAOYOD010000001">
    <property type="protein sequence ID" value="MCV9385827.1"/>
    <property type="molecule type" value="Genomic_DNA"/>
</dbReference>
<comment type="caution">
    <text evidence="9">Lacks conserved residue(s) required for the propagation of feature annotation.</text>
</comment>
<evidence type="ECO:0000256" key="1">
    <source>
        <dbReference type="ARBA" id="ARBA00005165"/>
    </source>
</evidence>
<accession>A0ABT3CQ98</accession>
<dbReference type="SUPFAM" id="SSF51391">
    <property type="entry name" value="Thiamin phosphate synthase"/>
    <property type="match status" value="1"/>
</dbReference>
<keyword evidence="5 9" id="KW-0784">Thiamine biosynthesis</keyword>
<evidence type="ECO:0000256" key="4">
    <source>
        <dbReference type="ARBA" id="ARBA00022842"/>
    </source>
</evidence>
<dbReference type="RefSeq" id="WP_264136610.1">
    <property type="nucleotide sequence ID" value="NZ_JAOYOD010000001.1"/>
</dbReference>
<evidence type="ECO:0000313" key="13">
    <source>
        <dbReference type="EMBL" id="MCV9385827.1"/>
    </source>
</evidence>
<evidence type="ECO:0000256" key="8">
    <source>
        <dbReference type="ARBA" id="ARBA00047883"/>
    </source>
</evidence>
<comment type="caution">
    <text evidence="13">The sequence shown here is derived from an EMBL/GenBank/DDBJ whole genome shotgun (WGS) entry which is preliminary data.</text>
</comment>
<feature type="binding site" evidence="9">
    <location>
        <begin position="33"/>
        <end position="37"/>
    </location>
    <ligand>
        <name>4-amino-2-methyl-5-(diphosphooxymethyl)pyrimidine</name>
        <dbReference type="ChEBI" id="CHEBI:57841"/>
    </ligand>
</feature>
<proteinExistence type="inferred from homology"/>
<dbReference type="PANTHER" id="PTHR20857:SF15">
    <property type="entry name" value="THIAMINE-PHOSPHATE SYNTHASE"/>
    <property type="match status" value="1"/>
</dbReference>
<dbReference type="InterPro" id="IPR036206">
    <property type="entry name" value="ThiamineP_synth_sf"/>
</dbReference>
<dbReference type="InterPro" id="IPR022998">
    <property type="entry name" value="ThiamineP_synth_TenI"/>
</dbReference>
<feature type="binding site" evidence="9">
    <location>
        <position position="66"/>
    </location>
    <ligand>
        <name>Mg(2+)</name>
        <dbReference type="ChEBI" id="CHEBI:18420"/>
    </ligand>
</feature>
<dbReference type="Pfam" id="PF02581">
    <property type="entry name" value="TMP-TENI"/>
    <property type="match status" value="1"/>
</dbReference>
<dbReference type="PANTHER" id="PTHR20857">
    <property type="entry name" value="THIAMINE-PHOSPHATE PYROPHOSPHORYLASE"/>
    <property type="match status" value="1"/>
</dbReference>
<dbReference type="EC" id="2.5.1.3" evidence="9"/>
<comment type="catalytic activity">
    <reaction evidence="8 9 10">
        <text>2-[(2R,5Z)-2-carboxy-4-methylthiazol-5(2H)-ylidene]ethyl phosphate + 4-amino-2-methyl-5-(diphosphooxymethyl)pyrimidine + 2 H(+) = thiamine phosphate + CO2 + diphosphate</text>
        <dbReference type="Rhea" id="RHEA:47844"/>
        <dbReference type="ChEBI" id="CHEBI:15378"/>
        <dbReference type="ChEBI" id="CHEBI:16526"/>
        <dbReference type="ChEBI" id="CHEBI:33019"/>
        <dbReference type="ChEBI" id="CHEBI:37575"/>
        <dbReference type="ChEBI" id="CHEBI:57841"/>
        <dbReference type="ChEBI" id="CHEBI:62899"/>
        <dbReference type="EC" id="2.5.1.3"/>
    </reaction>
</comment>
<dbReference type="InterPro" id="IPR034291">
    <property type="entry name" value="TMP_synthase"/>
</dbReference>
<keyword evidence="3 9" id="KW-0479">Metal-binding</keyword>